<evidence type="ECO:0000256" key="10">
    <source>
        <dbReference type="ARBA" id="ARBA00022840"/>
    </source>
</evidence>
<evidence type="ECO:0000256" key="9">
    <source>
        <dbReference type="ARBA" id="ARBA00022755"/>
    </source>
</evidence>
<comment type="subcellular location">
    <subcellularLocation>
        <location evidence="1 15">Cytoplasm</location>
    </subcellularLocation>
</comment>
<evidence type="ECO:0000256" key="14">
    <source>
        <dbReference type="ARBA" id="ARBA00049057"/>
    </source>
</evidence>
<dbReference type="CDD" id="cd02196">
    <property type="entry name" value="PurM"/>
    <property type="match status" value="1"/>
</dbReference>
<dbReference type="FunFam" id="3.30.1330.10:FF:000001">
    <property type="entry name" value="Phosphoribosylformylglycinamidine cyclo-ligase"/>
    <property type="match status" value="1"/>
</dbReference>
<reference evidence="18 19" key="1">
    <citation type="submission" date="2019-06" db="EMBL/GenBank/DDBJ databases">
        <title>Genome sequence of Litorilinea aerophila BAA-2444.</title>
        <authorList>
            <person name="Maclea K.S."/>
            <person name="Maurais E.G."/>
            <person name="Iannazzi L.C."/>
        </authorList>
    </citation>
    <scope>NUCLEOTIDE SEQUENCE [LARGE SCALE GENOMIC DNA]</scope>
    <source>
        <strain evidence="18 19">ATCC BAA-2444</strain>
    </source>
</reference>
<dbReference type="EMBL" id="VIGC01000007">
    <property type="protein sequence ID" value="TQE96613.1"/>
    <property type="molecule type" value="Genomic_DNA"/>
</dbReference>
<dbReference type="InterPro" id="IPR036921">
    <property type="entry name" value="PurM-like_N_sf"/>
</dbReference>
<name>A0A540VKG9_9CHLR</name>
<keyword evidence="6 15" id="KW-0963">Cytoplasm</keyword>
<keyword evidence="7 15" id="KW-0436">Ligase</keyword>
<evidence type="ECO:0000256" key="2">
    <source>
        <dbReference type="ARBA" id="ARBA00004686"/>
    </source>
</evidence>
<evidence type="ECO:0000259" key="17">
    <source>
        <dbReference type="Pfam" id="PF02769"/>
    </source>
</evidence>
<comment type="catalytic activity">
    <reaction evidence="14 15">
        <text>2-formamido-N(1)-(5-O-phospho-beta-D-ribosyl)acetamidine + ATP = 5-amino-1-(5-phospho-beta-D-ribosyl)imidazole + ADP + phosphate + H(+)</text>
        <dbReference type="Rhea" id="RHEA:23032"/>
        <dbReference type="ChEBI" id="CHEBI:15378"/>
        <dbReference type="ChEBI" id="CHEBI:30616"/>
        <dbReference type="ChEBI" id="CHEBI:43474"/>
        <dbReference type="ChEBI" id="CHEBI:137981"/>
        <dbReference type="ChEBI" id="CHEBI:147287"/>
        <dbReference type="ChEBI" id="CHEBI:456216"/>
        <dbReference type="EC" id="6.3.3.1"/>
    </reaction>
</comment>
<dbReference type="GO" id="GO:0004641">
    <property type="term" value="F:phosphoribosylformylglycinamidine cyclo-ligase activity"/>
    <property type="evidence" value="ECO:0007669"/>
    <property type="project" value="UniProtKB-UniRule"/>
</dbReference>
<dbReference type="PANTHER" id="PTHR10520">
    <property type="entry name" value="TRIFUNCTIONAL PURINE BIOSYNTHETIC PROTEIN ADENOSINE-3-RELATED"/>
    <property type="match status" value="1"/>
</dbReference>
<evidence type="ECO:0000256" key="3">
    <source>
        <dbReference type="ARBA" id="ARBA00010280"/>
    </source>
</evidence>
<dbReference type="FunFam" id="3.90.650.10:FF:000011">
    <property type="entry name" value="Phosphoribosylformylglycinamidine cyclo-ligase"/>
    <property type="match status" value="1"/>
</dbReference>
<dbReference type="RefSeq" id="WP_141609355.1">
    <property type="nucleotide sequence ID" value="NZ_VIGC02000007.1"/>
</dbReference>
<evidence type="ECO:0000256" key="13">
    <source>
        <dbReference type="ARBA" id="ARBA00033093"/>
    </source>
</evidence>
<evidence type="ECO:0000256" key="12">
    <source>
        <dbReference type="ARBA" id="ARBA00032931"/>
    </source>
</evidence>
<dbReference type="GO" id="GO:0046084">
    <property type="term" value="P:adenine biosynthetic process"/>
    <property type="evidence" value="ECO:0007669"/>
    <property type="project" value="TreeGrafter"/>
</dbReference>
<evidence type="ECO:0000256" key="5">
    <source>
        <dbReference type="ARBA" id="ARBA00020367"/>
    </source>
</evidence>
<keyword evidence="10 15" id="KW-0067">ATP-binding</keyword>
<gene>
    <name evidence="15" type="primary">purM</name>
    <name evidence="18" type="ORF">FKZ61_06895</name>
</gene>
<dbReference type="FunCoup" id="A0A540VKG9">
    <property type="interactions" value="471"/>
</dbReference>
<sequence length="342" mass="36128">MTGSARYREAGVDIDAANRAVSLMKDAVRSTYTPGVLADVGSFGGLFALTQLPARPVLVASTDGVGTKVKLAAQLGRWESIGHDIVNHCVNDILVQNARPLFFLDYVATSRLMPEAVAAVVTGIAAACRAAGCALLGGETAEMPGVYVEGAFDLVGTVVGLVDQAELLPKTERMQAGDLLLGLPSSGPHTNGYSLIRRLVAERDLQEKLADGRTLADALLAPHRSYLAEVDRLQAAGVRIWGMAHITGGGFWENIPRVLPDHLGAQVDVDAWPVPVLFQELVAWAGLDVQEAYRVFNMGIGMVLIIPAAAAAQAMQAEPEARVIGRLVSRSPADPPVRLVGA</sequence>
<dbReference type="InterPro" id="IPR036676">
    <property type="entry name" value="PurM-like_C_sf"/>
</dbReference>
<organism evidence="18 19">
    <name type="scientific">Litorilinea aerophila</name>
    <dbReference type="NCBI Taxonomy" id="1204385"/>
    <lineage>
        <taxon>Bacteria</taxon>
        <taxon>Bacillati</taxon>
        <taxon>Chloroflexota</taxon>
        <taxon>Caldilineae</taxon>
        <taxon>Caldilineales</taxon>
        <taxon>Caldilineaceae</taxon>
        <taxon>Litorilinea</taxon>
    </lineage>
</organism>
<keyword evidence="9 15" id="KW-0658">Purine biosynthesis</keyword>
<comment type="caution">
    <text evidence="18">The sequence shown here is derived from an EMBL/GenBank/DDBJ whole genome shotgun (WGS) entry which is preliminary data.</text>
</comment>
<dbReference type="Proteomes" id="UP000317371">
    <property type="component" value="Unassembled WGS sequence"/>
</dbReference>
<dbReference type="SUPFAM" id="SSF56042">
    <property type="entry name" value="PurM C-terminal domain-like"/>
    <property type="match status" value="1"/>
</dbReference>
<dbReference type="PANTHER" id="PTHR10520:SF12">
    <property type="entry name" value="TRIFUNCTIONAL PURINE BIOSYNTHETIC PROTEIN ADENOSINE-3"/>
    <property type="match status" value="1"/>
</dbReference>
<dbReference type="InterPro" id="IPR004733">
    <property type="entry name" value="PurM_cligase"/>
</dbReference>
<keyword evidence="8 15" id="KW-0547">Nucleotide-binding</keyword>
<evidence type="ECO:0000313" key="19">
    <source>
        <dbReference type="Proteomes" id="UP000317371"/>
    </source>
</evidence>
<dbReference type="InParanoid" id="A0A540VKG9"/>
<keyword evidence="19" id="KW-1185">Reference proteome</keyword>
<evidence type="ECO:0000256" key="8">
    <source>
        <dbReference type="ARBA" id="ARBA00022741"/>
    </source>
</evidence>
<proteinExistence type="inferred from homology"/>
<dbReference type="UniPathway" id="UPA00074">
    <property type="reaction ID" value="UER00129"/>
</dbReference>
<dbReference type="GO" id="GO:0006189">
    <property type="term" value="P:'de novo' IMP biosynthetic process"/>
    <property type="evidence" value="ECO:0007669"/>
    <property type="project" value="UniProtKB-UniRule"/>
</dbReference>
<dbReference type="EC" id="6.3.3.1" evidence="4 15"/>
<dbReference type="Pfam" id="PF02769">
    <property type="entry name" value="AIRS_C"/>
    <property type="match status" value="1"/>
</dbReference>
<evidence type="ECO:0000256" key="4">
    <source>
        <dbReference type="ARBA" id="ARBA00013047"/>
    </source>
</evidence>
<dbReference type="InterPro" id="IPR010918">
    <property type="entry name" value="PurM-like_C_dom"/>
</dbReference>
<dbReference type="OrthoDB" id="9802507at2"/>
<evidence type="ECO:0000256" key="1">
    <source>
        <dbReference type="ARBA" id="ARBA00004496"/>
    </source>
</evidence>
<evidence type="ECO:0000256" key="7">
    <source>
        <dbReference type="ARBA" id="ARBA00022598"/>
    </source>
</evidence>
<dbReference type="Gene3D" id="3.90.650.10">
    <property type="entry name" value="PurM-like C-terminal domain"/>
    <property type="match status" value="1"/>
</dbReference>
<dbReference type="InterPro" id="IPR016188">
    <property type="entry name" value="PurM-like_N"/>
</dbReference>
<comment type="similarity">
    <text evidence="3 15">Belongs to the AIR synthase family.</text>
</comment>
<evidence type="ECO:0000256" key="6">
    <source>
        <dbReference type="ARBA" id="ARBA00022490"/>
    </source>
</evidence>
<evidence type="ECO:0000259" key="16">
    <source>
        <dbReference type="Pfam" id="PF00586"/>
    </source>
</evidence>
<protein>
    <recommendedName>
        <fullName evidence="5 15">Phosphoribosylformylglycinamidine cyclo-ligase</fullName>
        <ecNumber evidence="4 15">6.3.3.1</ecNumber>
    </recommendedName>
    <alternativeName>
        <fullName evidence="12 15">AIR synthase</fullName>
    </alternativeName>
    <alternativeName>
        <fullName evidence="13 15">AIRS</fullName>
    </alternativeName>
    <alternativeName>
        <fullName evidence="11 15">Phosphoribosyl-aminoimidazole synthetase</fullName>
    </alternativeName>
</protein>
<dbReference type="GO" id="GO:0005829">
    <property type="term" value="C:cytosol"/>
    <property type="evidence" value="ECO:0007669"/>
    <property type="project" value="TreeGrafter"/>
</dbReference>
<dbReference type="GO" id="GO:0005524">
    <property type="term" value="F:ATP binding"/>
    <property type="evidence" value="ECO:0007669"/>
    <property type="project" value="UniProtKB-KW"/>
</dbReference>
<feature type="domain" description="PurM-like N-terminal" evidence="16">
    <location>
        <begin position="51"/>
        <end position="162"/>
    </location>
</feature>
<evidence type="ECO:0000256" key="15">
    <source>
        <dbReference type="HAMAP-Rule" id="MF_00741"/>
    </source>
</evidence>
<accession>A0A540VKG9</accession>
<comment type="pathway">
    <text evidence="2 15">Purine metabolism; IMP biosynthesis via de novo pathway; 5-amino-1-(5-phospho-D-ribosyl)imidazole from N(2)-formyl-N(1)-(5-phospho-D-ribosyl)glycinamide: step 2/2.</text>
</comment>
<feature type="domain" description="PurM-like C-terminal" evidence="17">
    <location>
        <begin position="175"/>
        <end position="330"/>
    </location>
</feature>
<dbReference type="Gene3D" id="3.30.1330.10">
    <property type="entry name" value="PurM-like, N-terminal domain"/>
    <property type="match status" value="1"/>
</dbReference>
<dbReference type="AlphaFoldDB" id="A0A540VKG9"/>
<dbReference type="HAMAP" id="MF_00741">
    <property type="entry name" value="AIRS"/>
    <property type="match status" value="1"/>
</dbReference>
<evidence type="ECO:0000313" key="18">
    <source>
        <dbReference type="EMBL" id="TQE96613.1"/>
    </source>
</evidence>
<dbReference type="GO" id="GO:0004637">
    <property type="term" value="F:phosphoribosylamine-glycine ligase activity"/>
    <property type="evidence" value="ECO:0007669"/>
    <property type="project" value="TreeGrafter"/>
</dbReference>
<dbReference type="NCBIfam" id="TIGR00878">
    <property type="entry name" value="purM"/>
    <property type="match status" value="1"/>
</dbReference>
<dbReference type="Pfam" id="PF00586">
    <property type="entry name" value="AIRS"/>
    <property type="match status" value="1"/>
</dbReference>
<dbReference type="SUPFAM" id="SSF55326">
    <property type="entry name" value="PurM N-terminal domain-like"/>
    <property type="match status" value="1"/>
</dbReference>
<evidence type="ECO:0000256" key="11">
    <source>
        <dbReference type="ARBA" id="ARBA00031908"/>
    </source>
</evidence>